<dbReference type="EMBL" id="UGNP01000001">
    <property type="protein sequence ID" value="STX09814.1"/>
    <property type="molecule type" value="Genomic_DNA"/>
</dbReference>
<dbReference type="PANTHER" id="PTHR11614">
    <property type="entry name" value="PHOSPHOLIPASE-RELATED"/>
    <property type="match status" value="1"/>
</dbReference>
<dbReference type="Gene3D" id="3.40.50.1820">
    <property type="entry name" value="alpha/beta hydrolase"/>
    <property type="match status" value="1"/>
</dbReference>
<protein>
    <submittedName>
        <fullName evidence="3">Esterase/lipase</fullName>
    </submittedName>
    <submittedName>
        <fullName evidence="2">Thermostable monoacylglycerol lipase</fullName>
        <ecNumber evidence="2">3.1.1.23</ecNumber>
    </submittedName>
</protein>
<feature type="domain" description="Serine aminopeptidase S33" evidence="1">
    <location>
        <begin position="23"/>
        <end position="223"/>
    </location>
</feature>
<evidence type="ECO:0000313" key="2">
    <source>
        <dbReference type="EMBL" id="STX09814.1"/>
    </source>
</evidence>
<dbReference type="InterPro" id="IPR029058">
    <property type="entry name" value="AB_hydrolase_fold"/>
</dbReference>
<proteinExistence type="predicted"/>
<dbReference type="SUPFAM" id="SSF53474">
    <property type="entry name" value="alpha/beta-Hydrolases"/>
    <property type="match status" value="1"/>
</dbReference>
<reference evidence="2 4" key="1">
    <citation type="submission" date="2018-06" db="EMBL/GenBank/DDBJ databases">
        <authorList>
            <consortium name="Pathogen Informatics"/>
            <person name="Doyle S."/>
        </authorList>
    </citation>
    <scope>NUCLEOTIDE SEQUENCE [LARGE SCALE GENOMIC DNA]</scope>
    <source>
        <strain evidence="2 4">NCTC10597</strain>
    </source>
</reference>
<dbReference type="EMBL" id="SNZG01000006">
    <property type="protein sequence ID" value="TDR41309.1"/>
    <property type="molecule type" value="Genomic_DNA"/>
</dbReference>
<dbReference type="EC" id="3.1.1.23" evidence="2"/>
<organism evidence="2 4">
    <name type="scientific">Kurthia zopfii</name>
    <dbReference type="NCBI Taxonomy" id="1650"/>
    <lineage>
        <taxon>Bacteria</taxon>
        <taxon>Bacillati</taxon>
        <taxon>Bacillota</taxon>
        <taxon>Bacilli</taxon>
        <taxon>Bacillales</taxon>
        <taxon>Caryophanaceae</taxon>
        <taxon>Kurthia</taxon>
    </lineage>
</organism>
<sequence>MSILNQKSDQSFEFIGKNVGIFMIHDLTGSPQNLMEIGEIFAEAGYSVQIPCLLGHDENEEVLQNKTIDEIYHKLYDEFNSFSDQLEYTILFGFATGGAFAQQIASNNEIAGLILLNSLFAPPEKLVSVAMNSSEITLPTGTIDIKNNRAKVKVFENVPVSLIKELTEVSSRLFKDAVNIHAPVLILQSIDDHVYAPKDADQMLTKIGSREKHLVMLYDSYHYAPVDYDQERIANQSLFFIKGLDPRRED</sequence>
<evidence type="ECO:0000313" key="4">
    <source>
        <dbReference type="Proteomes" id="UP000254330"/>
    </source>
</evidence>
<dbReference type="AlphaFoldDB" id="A0A2U3AF29"/>
<dbReference type="InterPro" id="IPR051044">
    <property type="entry name" value="MAG_DAG_Lipase"/>
</dbReference>
<dbReference type="RefSeq" id="WP_109348885.1">
    <property type="nucleotide sequence ID" value="NZ_BJUE01000003.1"/>
</dbReference>
<keyword evidence="5" id="KW-1185">Reference proteome</keyword>
<gene>
    <name evidence="3" type="ORF">DFR61_1062</name>
    <name evidence="2" type="ORF">NCTC10597_01516</name>
</gene>
<keyword evidence="2" id="KW-0378">Hydrolase</keyword>
<evidence type="ECO:0000313" key="5">
    <source>
        <dbReference type="Proteomes" id="UP000294641"/>
    </source>
</evidence>
<evidence type="ECO:0000259" key="1">
    <source>
        <dbReference type="Pfam" id="PF12146"/>
    </source>
</evidence>
<dbReference type="Proteomes" id="UP000254330">
    <property type="component" value="Unassembled WGS sequence"/>
</dbReference>
<name>A0A2U3AF29_9BACL</name>
<dbReference type="InterPro" id="IPR022742">
    <property type="entry name" value="Hydrolase_4"/>
</dbReference>
<dbReference type="InterPro" id="IPR012354">
    <property type="entry name" value="Esterase_lipase"/>
</dbReference>
<comment type="caution">
    <text evidence="2">The sequence shown here is derived from an EMBL/GenBank/DDBJ whole genome shotgun (WGS) entry which is preliminary data.</text>
</comment>
<accession>A0A2U3AF29</accession>
<dbReference type="OrthoDB" id="9786110at2"/>
<dbReference type="PIRSF" id="PIRSF017388">
    <property type="entry name" value="Esterase_lipase"/>
    <property type="match status" value="1"/>
</dbReference>
<dbReference type="Pfam" id="PF12146">
    <property type="entry name" value="Hydrolase_4"/>
    <property type="match status" value="1"/>
</dbReference>
<dbReference type="Proteomes" id="UP000294641">
    <property type="component" value="Unassembled WGS sequence"/>
</dbReference>
<reference evidence="3 5" key="2">
    <citation type="submission" date="2019-03" db="EMBL/GenBank/DDBJ databases">
        <title>Genomic Encyclopedia of Type Strains, Phase IV (KMG-IV): sequencing the most valuable type-strain genomes for metagenomic binning, comparative biology and taxonomic classification.</title>
        <authorList>
            <person name="Goeker M."/>
        </authorList>
    </citation>
    <scope>NUCLEOTIDE SEQUENCE [LARGE SCALE GENOMIC DNA]</scope>
    <source>
        <strain evidence="3 5">DSM 20580</strain>
    </source>
</reference>
<dbReference type="GO" id="GO:0047372">
    <property type="term" value="F:monoacylglycerol lipase activity"/>
    <property type="evidence" value="ECO:0007669"/>
    <property type="project" value="UniProtKB-EC"/>
</dbReference>
<evidence type="ECO:0000313" key="3">
    <source>
        <dbReference type="EMBL" id="TDR41309.1"/>
    </source>
</evidence>